<protein>
    <submittedName>
        <fullName evidence="2">Uncharacterized protein</fullName>
    </submittedName>
</protein>
<feature type="compositionally biased region" description="Polar residues" evidence="1">
    <location>
        <begin position="453"/>
        <end position="464"/>
    </location>
</feature>
<name>A0A316W6Z2_9BASI</name>
<feature type="region of interest" description="Disordered" evidence="1">
    <location>
        <begin position="94"/>
        <end position="190"/>
    </location>
</feature>
<evidence type="ECO:0000313" key="2">
    <source>
        <dbReference type="EMBL" id="PWN43853.1"/>
    </source>
</evidence>
<dbReference type="AlphaFoldDB" id="A0A316W6Z2"/>
<evidence type="ECO:0000313" key="3">
    <source>
        <dbReference type="Proteomes" id="UP000245783"/>
    </source>
</evidence>
<dbReference type="EMBL" id="KZ819366">
    <property type="protein sequence ID" value="PWN43853.1"/>
    <property type="molecule type" value="Genomic_DNA"/>
</dbReference>
<evidence type="ECO:0000256" key="1">
    <source>
        <dbReference type="SAM" id="MobiDB-lite"/>
    </source>
</evidence>
<dbReference type="InParanoid" id="A0A316W6Z2"/>
<feature type="compositionally biased region" description="Low complexity" evidence="1">
    <location>
        <begin position="139"/>
        <end position="152"/>
    </location>
</feature>
<feature type="region of interest" description="Disordered" evidence="1">
    <location>
        <begin position="446"/>
        <end position="469"/>
    </location>
</feature>
<dbReference type="Proteomes" id="UP000245783">
    <property type="component" value="Unassembled WGS sequence"/>
</dbReference>
<dbReference type="RefSeq" id="XP_025371013.1">
    <property type="nucleotide sequence ID" value="XM_025516018.1"/>
</dbReference>
<sequence>MTIQRVMRYCGGSRKTTASKTGSFPGGAKTPKIPPAPMRATEVGSRDLLRYDDDGPTFAQLRSSRLRWACQESDPNHERTCVAATQIVCWSPSVTNGGAVQTRGTPSSRTTEAAVHATALQAMDDVSSTSTNEELRLESMSTSRGQSSSTRTAQGLARSREKGKRRRIDSPSPDTASSREPTAARENKKDLAIRQLIEAIRSNSLHARCTSQELSDKMTSVGFATLEQRRQTTGTQFGVSVDGSAGSTQDQLRLIAAKMGQLHARNSTSSGARRASKNMPWEMISRDCARLMRHLQRFETLEMTSTQRRHHTLSGIQAWFDAKKWYISLEDLRCRAQDITRVYAGKQRNLNMVFAILEVDPTKVGFEAVNGKTKVQYLCNLDHKSPGAVARSTYCLGPLVRFAAISRHLFGDTSLNVSGVYDPVPVFLVPYKKAYMETAGNAAPESLLPWPPSTSNTEASPSSGKSEHSPTQEEIHFFRVLLHLYHLSLVVRYASRQADVPKVLQWLLEDELFFLSENDVNWSTAAKRPRAYFKDVRLETCSHSSPPLPS</sequence>
<feature type="compositionally biased region" description="Polar residues" evidence="1">
    <location>
        <begin position="94"/>
        <end position="111"/>
    </location>
</feature>
<dbReference type="GeneID" id="37037888"/>
<gene>
    <name evidence="2" type="ORF">IE81DRAFT_346240</name>
</gene>
<reference evidence="2 3" key="1">
    <citation type="journal article" date="2018" name="Mol. Biol. Evol.">
        <title>Broad Genomic Sampling Reveals a Smut Pathogenic Ancestry of the Fungal Clade Ustilaginomycotina.</title>
        <authorList>
            <person name="Kijpornyongpan T."/>
            <person name="Mondo S.J."/>
            <person name="Barry K."/>
            <person name="Sandor L."/>
            <person name="Lee J."/>
            <person name="Lipzen A."/>
            <person name="Pangilinan J."/>
            <person name="LaButti K."/>
            <person name="Hainaut M."/>
            <person name="Henrissat B."/>
            <person name="Grigoriev I.V."/>
            <person name="Spatafora J.W."/>
            <person name="Aime M.C."/>
        </authorList>
    </citation>
    <scope>NUCLEOTIDE SEQUENCE [LARGE SCALE GENOMIC DNA]</scope>
    <source>
        <strain evidence="2 3">MCA 4658</strain>
    </source>
</reference>
<keyword evidence="3" id="KW-1185">Reference proteome</keyword>
<organism evidence="2 3">
    <name type="scientific">Ceraceosorus guamensis</name>
    <dbReference type="NCBI Taxonomy" id="1522189"/>
    <lineage>
        <taxon>Eukaryota</taxon>
        <taxon>Fungi</taxon>
        <taxon>Dikarya</taxon>
        <taxon>Basidiomycota</taxon>
        <taxon>Ustilaginomycotina</taxon>
        <taxon>Exobasidiomycetes</taxon>
        <taxon>Ceraceosorales</taxon>
        <taxon>Ceraceosoraceae</taxon>
        <taxon>Ceraceosorus</taxon>
    </lineage>
</organism>
<accession>A0A316W6Z2</accession>
<proteinExistence type="predicted"/>